<name>A0A382DKK6_9ZZZZ</name>
<sequence>VQQAWSARKTPLVDSAAVGNGLEPVLLGPEEVVEDHPCTDTSLYTVDRGLLAYMLQDVRGLARRAAVGAVDAVEYEPIIWHVHGLKRRLVPCDLGRLVDSQDLEVVGFFGSRRLESERELGPGDDPIDSLDVRLTQEFHRYPGIASYSTIEMVDGFWANLVLHSLPSDAEDWRGSEVHRGAVRMSPILYRDVRIHNGRLPGGVDSRNEISIYRTKYWDYGPVTDAEPTWTAIREW</sequence>
<organism evidence="1">
    <name type="scientific">marine metagenome</name>
    <dbReference type="NCBI Taxonomy" id="408172"/>
    <lineage>
        <taxon>unclassified sequences</taxon>
        <taxon>metagenomes</taxon>
        <taxon>ecological metagenomes</taxon>
    </lineage>
</organism>
<gene>
    <name evidence="1" type="ORF">METZ01_LOCUS191782</name>
</gene>
<dbReference type="EMBL" id="UINC01039850">
    <property type="protein sequence ID" value="SVB38928.1"/>
    <property type="molecule type" value="Genomic_DNA"/>
</dbReference>
<protein>
    <submittedName>
        <fullName evidence="1">Uncharacterized protein</fullName>
    </submittedName>
</protein>
<reference evidence="1" key="1">
    <citation type="submission" date="2018-05" db="EMBL/GenBank/DDBJ databases">
        <authorList>
            <person name="Lanie J.A."/>
            <person name="Ng W.-L."/>
            <person name="Kazmierczak K.M."/>
            <person name="Andrzejewski T.M."/>
            <person name="Davidsen T.M."/>
            <person name="Wayne K.J."/>
            <person name="Tettelin H."/>
            <person name="Glass J.I."/>
            <person name="Rusch D."/>
            <person name="Podicherti R."/>
            <person name="Tsui H.-C.T."/>
            <person name="Winkler M.E."/>
        </authorList>
    </citation>
    <scope>NUCLEOTIDE SEQUENCE</scope>
</reference>
<evidence type="ECO:0000313" key="1">
    <source>
        <dbReference type="EMBL" id="SVB38928.1"/>
    </source>
</evidence>
<proteinExistence type="predicted"/>
<feature type="non-terminal residue" evidence="1">
    <location>
        <position position="1"/>
    </location>
</feature>
<dbReference type="AlphaFoldDB" id="A0A382DKK6"/>
<accession>A0A382DKK6</accession>